<dbReference type="SUPFAM" id="SSF46785">
    <property type="entry name" value="Winged helix' DNA-binding domain"/>
    <property type="match status" value="1"/>
</dbReference>
<comment type="caution">
    <text evidence="5">The sequence shown here is derived from an EMBL/GenBank/DDBJ whole genome shotgun (WGS) entry which is preliminary data.</text>
</comment>
<dbReference type="EMBL" id="JAASQI010000001">
    <property type="protein sequence ID" value="NIJ56924.1"/>
    <property type="molecule type" value="Genomic_DNA"/>
</dbReference>
<dbReference type="Gene3D" id="1.10.10.10">
    <property type="entry name" value="Winged helix-like DNA-binding domain superfamily/Winged helix DNA-binding domain"/>
    <property type="match status" value="1"/>
</dbReference>
<keyword evidence="6" id="KW-1185">Reference proteome</keyword>
<dbReference type="InterPro" id="IPR018490">
    <property type="entry name" value="cNMP-bd_dom_sf"/>
</dbReference>
<dbReference type="PROSITE" id="PS50042">
    <property type="entry name" value="CNMP_BINDING_3"/>
    <property type="match status" value="1"/>
</dbReference>
<dbReference type="InterPro" id="IPR012318">
    <property type="entry name" value="HTH_CRP"/>
</dbReference>
<dbReference type="SMART" id="SM00100">
    <property type="entry name" value="cNMP"/>
    <property type="match status" value="1"/>
</dbReference>
<dbReference type="InterPro" id="IPR014710">
    <property type="entry name" value="RmlC-like_jellyroll"/>
</dbReference>
<keyword evidence="2" id="KW-0238">DNA-binding</keyword>
<dbReference type="InterPro" id="IPR036390">
    <property type="entry name" value="WH_DNA-bd_sf"/>
</dbReference>
<dbReference type="PANTHER" id="PTHR24567">
    <property type="entry name" value="CRP FAMILY TRANSCRIPTIONAL REGULATORY PROTEIN"/>
    <property type="match status" value="1"/>
</dbReference>
<keyword evidence="1" id="KW-0805">Transcription regulation</keyword>
<dbReference type="RefSeq" id="WP_166948803.1">
    <property type="nucleotide sequence ID" value="NZ_JAASQI010000001.1"/>
</dbReference>
<accession>A0ABX0UXC1</accession>
<dbReference type="PANTHER" id="PTHR24567:SF74">
    <property type="entry name" value="HTH-TYPE TRANSCRIPTIONAL REGULATOR ARCR"/>
    <property type="match status" value="1"/>
</dbReference>
<evidence type="ECO:0000256" key="3">
    <source>
        <dbReference type="ARBA" id="ARBA00023163"/>
    </source>
</evidence>
<evidence type="ECO:0000313" key="5">
    <source>
        <dbReference type="EMBL" id="NIJ56924.1"/>
    </source>
</evidence>
<dbReference type="Proteomes" id="UP001429580">
    <property type="component" value="Unassembled WGS sequence"/>
</dbReference>
<proteinExistence type="predicted"/>
<dbReference type="InterPro" id="IPR050397">
    <property type="entry name" value="Env_Response_Regulators"/>
</dbReference>
<organism evidence="5 6">
    <name type="scientific">Pseudochelatococcus lubricantis</name>
    <dbReference type="NCBI Taxonomy" id="1538102"/>
    <lineage>
        <taxon>Bacteria</taxon>
        <taxon>Pseudomonadati</taxon>
        <taxon>Pseudomonadota</taxon>
        <taxon>Alphaproteobacteria</taxon>
        <taxon>Hyphomicrobiales</taxon>
        <taxon>Chelatococcaceae</taxon>
        <taxon>Pseudochelatococcus</taxon>
    </lineage>
</organism>
<protein>
    <submittedName>
        <fullName evidence="5">CRP-like cAMP-binding protein</fullName>
    </submittedName>
</protein>
<dbReference type="Pfam" id="PF13545">
    <property type="entry name" value="HTH_Crp_2"/>
    <property type="match status" value="1"/>
</dbReference>
<dbReference type="InterPro" id="IPR000595">
    <property type="entry name" value="cNMP-bd_dom"/>
</dbReference>
<dbReference type="SUPFAM" id="SSF51206">
    <property type="entry name" value="cAMP-binding domain-like"/>
    <property type="match status" value="1"/>
</dbReference>
<keyword evidence="3" id="KW-0804">Transcription</keyword>
<evidence type="ECO:0000256" key="1">
    <source>
        <dbReference type="ARBA" id="ARBA00023015"/>
    </source>
</evidence>
<dbReference type="CDD" id="cd00038">
    <property type="entry name" value="CAP_ED"/>
    <property type="match status" value="1"/>
</dbReference>
<gene>
    <name evidence="5" type="ORF">FHS82_000737</name>
</gene>
<evidence type="ECO:0000259" key="4">
    <source>
        <dbReference type="PROSITE" id="PS50042"/>
    </source>
</evidence>
<evidence type="ECO:0000313" key="6">
    <source>
        <dbReference type="Proteomes" id="UP001429580"/>
    </source>
</evidence>
<dbReference type="InterPro" id="IPR036388">
    <property type="entry name" value="WH-like_DNA-bd_sf"/>
</dbReference>
<dbReference type="Gene3D" id="2.60.120.10">
    <property type="entry name" value="Jelly Rolls"/>
    <property type="match status" value="1"/>
</dbReference>
<sequence length="228" mass="25729">MGTLDRVPFFQGAGIDLARFDSRLHWRRFATDEVLIDYEEQSTDVYFLVAGEVRVLVRTQAGREIILDDMRAGEFFGELAAIDGVGRSANVAALTQGEVCVMPASVFRDIVFSSPAVADRLLRLLAQRVRELNARLTEHAILDLRHRLYAELLRLSTPRSGHPGERVITPPPFHHVLAARIGCRREQVTREFTSLSRDSIVERTRGALVLKQPELLRQRVSDAMREVA</sequence>
<evidence type="ECO:0000256" key="2">
    <source>
        <dbReference type="ARBA" id="ARBA00023125"/>
    </source>
</evidence>
<reference evidence="5 6" key="1">
    <citation type="submission" date="2020-03" db="EMBL/GenBank/DDBJ databases">
        <title>Genomic Encyclopedia of Type Strains, Phase IV (KMG-IV): sequencing the most valuable type-strain genomes for metagenomic binning, comparative biology and taxonomic classification.</title>
        <authorList>
            <person name="Goeker M."/>
        </authorList>
    </citation>
    <scope>NUCLEOTIDE SEQUENCE [LARGE SCALE GENOMIC DNA]</scope>
    <source>
        <strain evidence="5 6">DSM 103870</strain>
    </source>
</reference>
<name>A0ABX0UXC1_9HYPH</name>
<feature type="domain" description="Cyclic nucleotide-binding" evidence="4">
    <location>
        <begin position="24"/>
        <end position="128"/>
    </location>
</feature>
<dbReference type="Pfam" id="PF00027">
    <property type="entry name" value="cNMP_binding"/>
    <property type="match status" value="1"/>
</dbReference>